<protein>
    <submittedName>
        <fullName evidence="7">3-hydroxybutyryl-CoA dehydrogenase</fullName>
    </submittedName>
</protein>
<dbReference type="AlphaFoldDB" id="A0A3N1H2F3"/>
<dbReference type="FunFam" id="3.40.50.720:FF:000009">
    <property type="entry name" value="Fatty oxidation complex, alpha subunit"/>
    <property type="match status" value="1"/>
</dbReference>
<evidence type="ECO:0000259" key="6">
    <source>
        <dbReference type="Pfam" id="PF02737"/>
    </source>
</evidence>
<dbReference type="PANTHER" id="PTHR48075">
    <property type="entry name" value="3-HYDROXYACYL-COA DEHYDROGENASE FAMILY PROTEIN"/>
    <property type="match status" value="1"/>
</dbReference>
<dbReference type="PIRSF" id="PIRSF000105">
    <property type="entry name" value="HCDH"/>
    <property type="match status" value="1"/>
</dbReference>
<gene>
    <name evidence="7" type="ORF">EDD40_1860</name>
</gene>
<organism evidence="7 8">
    <name type="scientific">Saccharothrix texasensis</name>
    <dbReference type="NCBI Taxonomy" id="103734"/>
    <lineage>
        <taxon>Bacteria</taxon>
        <taxon>Bacillati</taxon>
        <taxon>Actinomycetota</taxon>
        <taxon>Actinomycetes</taxon>
        <taxon>Pseudonocardiales</taxon>
        <taxon>Pseudonocardiaceae</taxon>
        <taxon>Saccharothrix</taxon>
    </lineage>
</organism>
<dbReference type="GO" id="GO:0070403">
    <property type="term" value="F:NAD+ binding"/>
    <property type="evidence" value="ECO:0007669"/>
    <property type="project" value="InterPro"/>
</dbReference>
<proteinExistence type="inferred from homology"/>
<comment type="similarity">
    <text evidence="2">Belongs to the 3-hydroxyacyl-CoA dehydrogenase family.</text>
</comment>
<dbReference type="Pfam" id="PF02737">
    <property type="entry name" value="3HCDH_N"/>
    <property type="match status" value="1"/>
</dbReference>
<accession>A0A3N1H2F3</accession>
<dbReference type="RefSeq" id="WP_123742541.1">
    <property type="nucleotide sequence ID" value="NZ_RJKM01000001.1"/>
</dbReference>
<dbReference type="InterPro" id="IPR006108">
    <property type="entry name" value="3HC_DH_C"/>
</dbReference>
<sequence length="286" mass="29798">MTDRVAVLGLGVMGAGIAHVVAASGRDVVALEIDADRVVEGSARLRAFLDGGVARGKTTAEERDAVLARVRPVVDVAELAGVALVIEAVTERADVKGELLGRVAAVVPDDALIATNTSALAVTDLAASVPHPERFGGLHFFNPAPLMKVVEVVPGLRTAPETVTALVEFATGLGKDAVVVGDRPGFLVNHLLIPYLNDVVAEYDRDLADAADLDTAMRLGLGYRLGPLELLDLIGLDVHEHAARRAYEATHDPAFAPPPLLTRMVAAGYLGAKSGRGFRTGGENAG</sequence>
<dbReference type="SUPFAM" id="SSF51735">
    <property type="entry name" value="NAD(P)-binding Rossmann-fold domains"/>
    <property type="match status" value="1"/>
</dbReference>
<dbReference type="InterPro" id="IPR013328">
    <property type="entry name" value="6PGD_dom2"/>
</dbReference>
<dbReference type="InterPro" id="IPR022694">
    <property type="entry name" value="3-OHacyl-CoA_DH"/>
</dbReference>
<feature type="domain" description="3-hydroxyacyl-CoA dehydrogenase NAD binding" evidence="6">
    <location>
        <begin position="5"/>
        <end position="182"/>
    </location>
</feature>
<dbReference type="GO" id="GO:0016616">
    <property type="term" value="F:oxidoreductase activity, acting on the CH-OH group of donors, NAD or NADP as acceptor"/>
    <property type="evidence" value="ECO:0007669"/>
    <property type="project" value="InterPro"/>
</dbReference>
<dbReference type="PANTHER" id="PTHR48075:SF5">
    <property type="entry name" value="3-HYDROXYBUTYRYL-COA DEHYDROGENASE"/>
    <property type="match status" value="1"/>
</dbReference>
<feature type="site" description="Important for catalytic activity" evidence="4">
    <location>
        <position position="139"/>
    </location>
</feature>
<evidence type="ECO:0000313" key="7">
    <source>
        <dbReference type="EMBL" id="ROP36586.1"/>
    </source>
</evidence>
<evidence type="ECO:0000256" key="2">
    <source>
        <dbReference type="ARBA" id="ARBA00009463"/>
    </source>
</evidence>
<dbReference type="Gene3D" id="3.40.50.720">
    <property type="entry name" value="NAD(P)-binding Rossmann-like Domain"/>
    <property type="match status" value="1"/>
</dbReference>
<dbReference type="InterPro" id="IPR006176">
    <property type="entry name" value="3-OHacyl-CoA_DH_NAD-bd"/>
</dbReference>
<dbReference type="Gene3D" id="1.10.1040.10">
    <property type="entry name" value="N-(1-d-carboxylethyl)-l-norvaline Dehydrogenase, domain 2"/>
    <property type="match status" value="1"/>
</dbReference>
<dbReference type="Proteomes" id="UP000268727">
    <property type="component" value="Unassembled WGS sequence"/>
</dbReference>
<dbReference type="Pfam" id="PF00725">
    <property type="entry name" value="3HCDH"/>
    <property type="match status" value="1"/>
</dbReference>
<comment type="pathway">
    <text evidence="1">Lipid metabolism; butanoate metabolism.</text>
</comment>
<comment type="caution">
    <text evidence="7">The sequence shown here is derived from an EMBL/GenBank/DDBJ whole genome shotgun (WGS) entry which is preliminary data.</text>
</comment>
<evidence type="ECO:0000256" key="1">
    <source>
        <dbReference type="ARBA" id="ARBA00005086"/>
    </source>
</evidence>
<dbReference type="InterPro" id="IPR008927">
    <property type="entry name" value="6-PGluconate_DH-like_C_sf"/>
</dbReference>
<keyword evidence="8" id="KW-1185">Reference proteome</keyword>
<evidence type="ECO:0000256" key="4">
    <source>
        <dbReference type="PIRSR" id="PIRSR000105-1"/>
    </source>
</evidence>
<evidence type="ECO:0000313" key="8">
    <source>
        <dbReference type="Proteomes" id="UP000268727"/>
    </source>
</evidence>
<name>A0A3N1H2F3_9PSEU</name>
<dbReference type="EMBL" id="RJKM01000001">
    <property type="protein sequence ID" value="ROP36586.1"/>
    <property type="molecule type" value="Genomic_DNA"/>
</dbReference>
<evidence type="ECO:0000259" key="5">
    <source>
        <dbReference type="Pfam" id="PF00725"/>
    </source>
</evidence>
<feature type="domain" description="3-hydroxyacyl-CoA dehydrogenase C-terminal" evidence="5">
    <location>
        <begin position="185"/>
        <end position="279"/>
    </location>
</feature>
<dbReference type="SUPFAM" id="SSF48179">
    <property type="entry name" value="6-phosphogluconate dehydrogenase C-terminal domain-like"/>
    <property type="match status" value="1"/>
</dbReference>
<keyword evidence="3" id="KW-0560">Oxidoreductase</keyword>
<dbReference type="GO" id="GO:0006631">
    <property type="term" value="P:fatty acid metabolic process"/>
    <property type="evidence" value="ECO:0007669"/>
    <property type="project" value="InterPro"/>
</dbReference>
<evidence type="ECO:0000256" key="3">
    <source>
        <dbReference type="ARBA" id="ARBA00023002"/>
    </source>
</evidence>
<reference evidence="7 8" key="1">
    <citation type="submission" date="2018-11" db="EMBL/GenBank/DDBJ databases">
        <title>Sequencing the genomes of 1000 actinobacteria strains.</title>
        <authorList>
            <person name="Klenk H.-P."/>
        </authorList>
    </citation>
    <scope>NUCLEOTIDE SEQUENCE [LARGE SCALE GENOMIC DNA]</scope>
    <source>
        <strain evidence="7 8">DSM 44231</strain>
    </source>
</reference>
<dbReference type="OrthoDB" id="3229174at2"/>
<dbReference type="InterPro" id="IPR036291">
    <property type="entry name" value="NAD(P)-bd_dom_sf"/>
</dbReference>